<dbReference type="PANTHER" id="PTHR11223">
    <property type="entry name" value="EXPORTIN 1/5"/>
    <property type="match status" value="1"/>
</dbReference>
<evidence type="ECO:0000313" key="3">
    <source>
        <dbReference type="Proteomes" id="UP000000763"/>
    </source>
</evidence>
<organism evidence="2 3">
    <name type="scientific">Oryza sativa subsp. japonica</name>
    <name type="common">Rice</name>
    <dbReference type="NCBI Taxonomy" id="39947"/>
    <lineage>
        <taxon>Eukaryota</taxon>
        <taxon>Viridiplantae</taxon>
        <taxon>Streptophyta</taxon>
        <taxon>Embryophyta</taxon>
        <taxon>Tracheophyta</taxon>
        <taxon>Spermatophyta</taxon>
        <taxon>Magnoliopsida</taxon>
        <taxon>Liliopsida</taxon>
        <taxon>Poales</taxon>
        <taxon>Poaceae</taxon>
        <taxon>BOP clade</taxon>
        <taxon>Oryzoideae</taxon>
        <taxon>Oryzeae</taxon>
        <taxon>Oryzinae</taxon>
        <taxon>Oryza</taxon>
        <taxon>Oryza sativa</taxon>
    </lineage>
</organism>
<dbReference type="EMBL" id="AP008217">
    <property type="protein sequence ID" value="BAH95291.1"/>
    <property type="molecule type" value="Genomic_DNA"/>
</dbReference>
<feature type="domain" description="Exportin-5 C-terminal" evidence="1">
    <location>
        <begin position="120"/>
        <end position="236"/>
    </location>
</feature>
<dbReference type="InterPro" id="IPR045478">
    <property type="entry name" value="Exportin-5_C"/>
</dbReference>
<proteinExistence type="predicted"/>
<accession>C7J899</accession>
<reference evidence="3" key="2">
    <citation type="journal article" date="2008" name="Nucleic Acids Res.">
        <title>The rice annotation project database (RAP-DB): 2008 update.</title>
        <authorList>
            <consortium name="The rice annotation project (RAP)"/>
        </authorList>
    </citation>
    <scope>GENOME REANNOTATION</scope>
    <source>
        <strain evidence="3">cv. Nipponbare</strain>
    </source>
</reference>
<dbReference type="SUPFAM" id="SSF48371">
    <property type="entry name" value="ARM repeat"/>
    <property type="match status" value="1"/>
</dbReference>
<dbReference type="PANTHER" id="PTHR11223:SF11">
    <property type="entry name" value="OS11G0519500 PROTEIN"/>
    <property type="match status" value="1"/>
</dbReference>
<evidence type="ECO:0000259" key="1">
    <source>
        <dbReference type="Pfam" id="PF19273"/>
    </source>
</evidence>
<dbReference type="AlphaFoldDB" id="C7J899"/>
<dbReference type="GO" id="GO:0006611">
    <property type="term" value="P:protein export from nucleus"/>
    <property type="evidence" value="ECO:0007669"/>
    <property type="project" value="InterPro"/>
</dbReference>
<dbReference type="GO" id="GO:0005049">
    <property type="term" value="F:nuclear export signal receptor activity"/>
    <property type="evidence" value="ECO:0007669"/>
    <property type="project" value="InterPro"/>
</dbReference>
<dbReference type="Proteomes" id="UP000000763">
    <property type="component" value="Chromosome 11"/>
</dbReference>
<name>C7J899_ORYSJ</name>
<sequence>MNTCSVAAGPAAAWACSSVNTCARNSYPVELEPEPVKEREKGYVDLLVDASLLLVSNDFPPEVQRHGARMLQHLLKFRREELSSFDCSSLIHQDDTDSTNMSNKFDDIIHPRMRCNNGAVPCHQVKGCLLLAEYNILCEAFDVVTSCLRSEQYKGVLHYLLKPLNKIWVQSEWRSTFLHSAFGLTCLFSDHFLEMVYKVVKFCENDLRQSTLESIEMQFCDLHSLLRLMLPFLLQLPWNLVSVAAMVAPMAMVFAMAIVGEIGSYTLTSDWKLRIYLPMPMTWGNHGQLHGGQEDSVAMKTVKFSIAGSVMAPVRSHQRLLQCIHSLWRGQISGSLPDQLESAKSKMSDEDVQQNKTRKLLEEIRLSGYNIIGLSLSIQGAFSDLLDISSFNDAIFEDLGLMHHGRAKVPYYFGKLSGPTENIEKFEDTQLLEFTREVSHLLGVLSSPESNNGLLHYLLTHDCLGSSRMSLFGYWVDDEATTSAISFCLAMDLMGGEKGNAYVENNFTCWLAKQKEDLRAKAFCSAPMEFNGEWNWEFEDEFQRYLPVYFNMLQEVDAMDDSAEGDCSGMNALLQKLNPQFRSKYAIYSSEHPYLREISRMQKGSDRSYSVIERLEENLEIQSTFDAYEVDQSVGEHKDLLLQIVGQLTNAKENKQFQPLTPDPGDFAPHLKPYARFYIQTKLKMSMSVWGLALPRALHTINCINFGIRISVIYLPTWLTILSGSENDTYARAAMQIHLHEDYDNYLASGQLDSHIYSHVSEDFSDEDVENNAVPQKFSVLDHDLIHLSLKRRAQIVDMHNQVCTYSKCLRDLLENESLKDRLMSLMSELNAEGFFDIDSNSVNWDNECFSKLVEKFKNEVFTGHSLPRRYTIQGIIDYWAILQEKDNTWQTFEKVVTGTSTKLIAYLPQFWRDTRYYKHEYYDIVREPLKKSLINEYFADLCVGTGQGNLCREGATIVDGISCF</sequence>
<evidence type="ECO:0000313" key="2">
    <source>
        <dbReference type="EMBL" id="BAH95291.1"/>
    </source>
</evidence>
<reference evidence="2 3" key="1">
    <citation type="journal article" date="2005" name="Nature">
        <title>The map-based sequence of the rice genome.</title>
        <authorList>
            <consortium name="International rice genome sequencing project (IRGSP)"/>
            <person name="Matsumoto T."/>
            <person name="Wu J."/>
            <person name="Kanamori H."/>
            <person name="Katayose Y."/>
            <person name="Fujisawa M."/>
            <person name="Namiki N."/>
            <person name="Mizuno H."/>
            <person name="Yamamoto K."/>
            <person name="Antonio B.A."/>
            <person name="Baba T."/>
            <person name="Sakata K."/>
            <person name="Nagamura Y."/>
            <person name="Aoki H."/>
            <person name="Arikawa K."/>
            <person name="Arita K."/>
            <person name="Bito T."/>
            <person name="Chiden Y."/>
            <person name="Fujitsuka N."/>
            <person name="Fukunaka R."/>
            <person name="Hamada M."/>
            <person name="Harada C."/>
            <person name="Hayashi A."/>
            <person name="Hijishita S."/>
            <person name="Honda M."/>
            <person name="Hosokawa S."/>
            <person name="Ichikawa Y."/>
            <person name="Idonuma A."/>
            <person name="Iijima M."/>
            <person name="Ikeda M."/>
            <person name="Ikeno M."/>
            <person name="Ito K."/>
            <person name="Ito S."/>
            <person name="Ito T."/>
            <person name="Ito Y."/>
            <person name="Ito Y."/>
            <person name="Iwabuchi A."/>
            <person name="Kamiya K."/>
            <person name="Karasawa W."/>
            <person name="Kurita K."/>
            <person name="Katagiri S."/>
            <person name="Kikuta A."/>
            <person name="Kobayashi H."/>
            <person name="Kobayashi N."/>
            <person name="Machita K."/>
            <person name="Maehara T."/>
            <person name="Masukawa M."/>
            <person name="Mizubayashi T."/>
            <person name="Mukai Y."/>
            <person name="Nagasaki H."/>
            <person name="Nagata Y."/>
            <person name="Naito S."/>
            <person name="Nakashima M."/>
            <person name="Nakama Y."/>
            <person name="Nakamichi Y."/>
            <person name="Nakamura M."/>
            <person name="Meguro A."/>
            <person name="Negishi M."/>
            <person name="Ohta I."/>
            <person name="Ohta T."/>
            <person name="Okamoto M."/>
            <person name="Ono N."/>
            <person name="Saji S."/>
            <person name="Sakaguchi M."/>
            <person name="Sakai K."/>
            <person name="Shibata M."/>
            <person name="Shimokawa T."/>
            <person name="Song J."/>
            <person name="Takazaki Y."/>
            <person name="Terasawa K."/>
            <person name="Tsugane M."/>
            <person name="Tsuji K."/>
            <person name="Ueda S."/>
            <person name="Waki K."/>
            <person name="Yamagata H."/>
            <person name="Yamamoto M."/>
            <person name="Yamamoto S."/>
            <person name="Yamane H."/>
            <person name="Yoshiki S."/>
            <person name="Yoshihara R."/>
            <person name="Yukawa K."/>
            <person name="Zhong H."/>
            <person name="Yano M."/>
            <person name="Yuan Q."/>
            <person name="Ouyang S."/>
            <person name="Liu J."/>
            <person name="Jones K.M."/>
            <person name="Gansberger K."/>
            <person name="Moffat K."/>
            <person name="Hill J."/>
            <person name="Bera J."/>
            <person name="Fadrosh D."/>
            <person name="Jin S."/>
            <person name="Johri S."/>
            <person name="Kim M."/>
            <person name="Overton L."/>
            <person name="Reardon M."/>
            <person name="Tsitrin T."/>
            <person name="Vuong H."/>
            <person name="Weaver B."/>
            <person name="Ciecko A."/>
            <person name="Tallon L."/>
            <person name="Jackson J."/>
            <person name="Pai G."/>
            <person name="Aken S.V."/>
            <person name="Utterback T."/>
            <person name="Reidmuller S."/>
            <person name="Feldblyum T."/>
            <person name="Hsiao J."/>
            <person name="Zismann V."/>
            <person name="Iobst S."/>
            <person name="de Vazeille A.R."/>
            <person name="Buell C.R."/>
            <person name="Ying K."/>
            <person name="Li Y."/>
            <person name="Lu T."/>
            <person name="Huang Y."/>
            <person name="Zhao Q."/>
            <person name="Feng Q."/>
            <person name="Zhang L."/>
            <person name="Zhu J."/>
            <person name="Weng Q."/>
            <person name="Mu J."/>
            <person name="Lu Y."/>
            <person name="Fan D."/>
            <person name="Liu Y."/>
            <person name="Guan J."/>
            <person name="Zhang Y."/>
            <person name="Yu S."/>
            <person name="Liu X."/>
            <person name="Zhang Y."/>
            <person name="Hong G."/>
            <person name="Han B."/>
            <person name="Choisne N."/>
            <person name="Demange N."/>
            <person name="Orjeda G."/>
            <person name="Samain S."/>
            <person name="Cattolico L."/>
            <person name="Pelletier E."/>
            <person name="Couloux A."/>
            <person name="Segurens B."/>
            <person name="Wincker P."/>
            <person name="D'Hont A."/>
            <person name="Scarpelli C."/>
            <person name="Weissenbach J."/>
            <person name="Salanoubat M."/>
            <person name="Quetier F."/>
            <person name="Yu Y."/>
            <person name="Kim H.R."/>
            <person name="Rambo T."/>
            <person name="Currie J."/>
            <person name="Collura K."/>
            <person name="Luo M."/>
            <person name="Yang T."/>
            <person name="Ammiraju J.S.S."/>
            <person name="Engler F."/>
            <person name="Soderlund C."/>
            <person name="Wing R.A."/>
            <person name="Palmer L.E."/>
            <person name="de la Bastide M."/>
            <person name="Spiegel L."/>
            <person name="Nascimento L."/>
            <person name="Zutavern T."/>
            <person name="O'Shaughnessy A."/>
            <person name="Dike S."/>
            <person name="Dedhia N."/>
            <person name="Preston R."/>
            <person name="Balija V."/>
            <person name="McCombie W.R."/>
            <person name="Chow T."/>
            <person name="Chen H."/>
            <person name="Chung M."/>
            <person name="Chen C."/>
            <person name="Shaw J."/>
            <person name="Wu H."/>
            <person name="Hsiao K."/>
            <person name="Chao Y."/>
            <person name="Chu M."/>
            <person name="Cheng C."/>
            <person name="Hour A."/>
            <person name="Lee P."/>
            <person name="Lin S."/>
            <person name="Lin Y."/>
            <person name="Liou J."/>
            <person name="Liu S."/>
            <person name="Hsing Y."/>
            <person name="Raghuvanshi S."/>
            <person name="Mohanty A."/>
            <person name="Bharti A.K."/>
            <person name="Gaur A."/>
            <person name="Gupta V."/>
            <person name="Kumar D."/>
            <person name="Ravi V."/>
            <person name="Vij S."/>
            <person name="Kapur A."/>
            <person name="Khurana P."/>
            <person name="Khurana P."/>
            <person name="Khurana J.P."/>
            <person name="Tyagi A.K."/>
            <person name="Gaikwad K."/>
            <person name="Singh A."/>
            <person name="Dalal V."/>
            <person name="Srivastava S."/>
            <person name="Dixit A."/>
            <person name="Pal A.K."/>
            <person name="Ghazi I.A."/>
            <person name="Yadav M."/>
            <person name="Pandit A."/>
            <person name="Bhargava A."/>
            <person name="Sureshbabu K."/>
            <person name="Batra K."/>
            <person name="Sharma T.R."/>
            <person name="Mohapatra T."/>
            <person name="Singh N.K."/>
            <person name="Messing J."/>
            <person name="Nelson A.B."/>
            <person name="Fuks G."/>
            <person name="Kavchok S."/>
            <person name="Keizer G."/>
            <person name="Linton E."/>
            <person name="Llaca V."/>
            <person name="Song R."/>
            <person name="Tanyolac B."/>
            <person name="Young S."/>
            <person name="Ho-Il K."/>
            <person name="Hahn J.H."/>
            <person name="Sangsakoo G."/>
            <person name="Vanavichit A."/>
            <person name="de Mattos Luiz.A.T."/>
            <person name="Zimmer P.D."/>
            <person name="Malone G."/>
            <person name="Dellagostin O."/>
            <person name="de Oliveira A.C."/>
            <person name="Bevan M."/>
            <person name="Bancroft I."/>
            <person name="Minx P."/>
            <person name="Cordum H."/>
            <person name="Wilson R."/>
            <person name="Cheng Z."/>
            <person name="Jin W."/>
            <person name="Jiang J."/>
            <person name="Leong S.A."/>
            <person name="Iwama H."/>
            <person name="Gojobori T."/>
            <person name="Itoh T."/>
            <person name="Niimura Y."/>
            <person name="Fujii Y."/>
            <person name="Habara T."/>
            <person name="Sakai H."/>
            <person name="Sato Y."/>
            <person name="Wilson G."/>
            <person name="Kumar K."/>
            <person name="McCouch S."/>
            <person name="Juretic N."/>
            <person name="Hoen D."/>
            <person name="Wright S."/>
            <person name="Bruskiewich R."/>
            <person name="Bureau T."/>
            <person name="Miyao A."/>
            <person name="Hirochika H."/>
            <person name="Nishikawa T."/>
            <person name="Kadowaki K."/>
            <person name="Sugiura M."/>
            <person name="Burr B."/>
            <person name="Sasaki T."/>
        </authorList>
    </citation>
    <scope>NUCLEOTIDE SEQUENCE [LARGE SCALE GENOMIC DNA]</scope>
    <source>
        <strain evidence="3">cv. Nipponbare</strain>
    </source>
</reference>
<dbReference type="InterPro" id="IPR016024">
    <property type="entry name" value="ARM-type_fold"/>
</dbReference>
<protein>
    <submittedName>
        <fullName evidence="2">Os11g0519500 protein</fullName>
    </submittedName>
</protein>
<gene>
    <name evidence="2" type="ordered locus">Os11g0519500</name>
</gene>
<dbReference type="InterPro" id="IPR045065">
    <property type="entry name" value="XPO1/5"/>
</dbReference>
<dbReference type="Pfam" id="PF19273">
    <property type="entry name" value="Exportin-5"/>
    <property type="match status" value="1"/>
</dbReference>
<dbReference type="KEGG" id="dosa:Os11g0519500"/>